<evidence type="ECO:0000313" key="10">
    <source>
        <dbReference type="Proteomes" id="UP000293719"/>
    </source>
</evidence>
<dbReference type="InterPro" id="IPR014729">
    <property type="entry name" value="Rossmann-like_a/b/a_fold"/>
</dbReference>
<keyword evidence="6 7" id="KW-0030">Aminoacyl-tRNA synthetase</keyword>
<dbReference type="PROSITE" id="PS00178">
    <property type="entry name" value="AA_TRNA_LIGASE_I"/>
    <property type="match status" value="1"/>
</dbReference>
<evidence type="ECO:0000256" key="1">
    <source>
        <dbReference type="ARBA" id="ARBA00022598"/>
    </source>
</evidence>
<dbReference type="SUPFAM" id="SSF52374">
    <property type="entry name" value="Nucleotidylyl transferase"/>
    <property type="match status" value="1"/>
</dbReference>
<dbReference type="EMBL" id="CP036532">
    <property type="protein sequence ID" value="QBK31892.1"/>
    <property type="molecule type" value="Genomic_DNA"/>
</dbReference>
<dbReference type="NCBIfam" id="NF004315">
    <property type="entry name" value="PRK05710.1-4"/>
    <property type="match status" value="1"/>
</dbReference>
<keyword evidence="1 7" id="KW-0436">Ligase</keyword>
<dbReference type="KEGG" id="rpod:E0E05_15595"/>
<dbReference type="GO" id="GO:0004818">
    <property type="term" value="F:glutamate-tRNA ligase activity"/>
    <property type="evidence" value="ECO:0007669"/>
    <property type="project" value="TreeGrafter"/>
</dbReference>
<sequence>MGPIASPSNDASDRSPLVPVFRFAPSPNGYLHLGHAYSALVNFEMARAVGGRFLLRIEDIDQARCTPEFEARMLEELRWLGLEWEEPVRRQSDHFGDYATALERLAEAGLAYRSSMSRGDIRRFVAAHEETGAIWPRDPDGAPLFPGRAHDPGEGGDIWRLDVAAAIDHLGGARDLGWTEHGAGPEGETGRLAADPTAWGDFVLARRDMPTSYHLSVVVDDALQGITDVVRGRDLFHATAAHVLLQALLGLPQPEYHHHDLVVDETDGRKLSKSRGDTALAALRAAGATPADIRRIVGLGAPRS</sequence>
<evidence type="ECO:0000256" key="2">
    <source>
        <dbReference type="ARBA" id="ARBA00022723"/>
    </source>
</evidence>
<evidence type="ECO:0000256" key="3">
    <source>
        <dbReference type="ARBA" id="ARBA00022741"/>
    </source>
</evidence>
<keyword evidence="10" id="KW-1185">Reference proteome</keyword>
<dbReference type="InterPro" id="IPR001412">
    <property type="entry name" value="aa-tRNA-synth_I_CS"/>
</dbReference>
<proteinExistence type="inferred from homology"/>
<protein>
    <submittedName>
        <fullName evidence="9">tRNA glutamyl-Q(34) synthetase GluQRS</fullName>
        <ecNumber evidence="9">6.1.1.-</ecNumber>
    </submittedName>
</protein>
<dbReference type="Pfam" id="PF00749">
    <property type="entry name" value="tRNA-synt_1c"/>
    <property type="match status" value="2"/>
</dbReference>
<keyword evidence="3 7" id="KW-0547">Nucleotide-binding</keyword>
<evidence type="ECO:0000256" key="5">
    <source>
        <dbReference type="ARBA" id="ARBA00022840"/>
    </source>
</evidence>
<dbReference type="EC" id="6.1.1.-" evidence="9"/>
<dbReference type="InterPro" id="IPR020058">
    <property type="entry name" value="Glu/Gln-tRNA-synth_Ib_cat-dom"/>
</dbReference>
<dbReference type="GeneID" id="90768730"/>
<dbReference type="InterPro" id="IPR000924">
    <property type="entry name" value="Glu/Gln-tRNA-synth"/>
</dbReference>
<dbReference type="Gene3D" id="3.40.50.620">
    <property type="entry name" value="HUPs"/>
    <property type="match status" value="1"/>
</dbReference>
<keyword evidence="2" id="KW-0479">Metal-binding</keyword>
<feature type="domain" description="Glutamyl/glutaminyl-tRNA synthetase class Ib catalytic" evidence="8">
    <location>
        <begin position="190"/>
        <end position="290"/>
    </location>
</feature>
<dbReference type="RefSeq" id="WP_131617541.1">
    <property type="nucleotide sequence ID" value="NZ_CP036532.1"/>
</dbReference>
<dbReference type="PANTHER" id="PTHR43311:SF1">
    <property type="entry name" value="GLUTAMYL-Q TRNA(ASP) SYNTHETASE"/>
    <property type="match status" value="1"/>
</dbReference>
<evidence type="ECO:0000256" key="7">
    <source>
        <dbReference type="RuleBase" id="RU363037"/>
    </source>
</evidence>
<keyword evidence="5 7" id="KW-0067">ATP-binding</keyword>
<dbReference type="OrthoDB" id="9807503at2"/>
<accession>A0A4P6V397</accession>
<keyword evidence="7" id="KW-0648">Protein biosynthesis</keyword>
<name>A0A4P6V397_9HYPH</name>
<evidence type="ECO:0000256" key="6">
    <source>
        <dbReference type="ARBA" id="ARBA00023146"/>
    </source>
</evidence>
<keyword evidence="4" id="KW-0862">Zinc</keyword>
<dbReference type="PANTHER" id="PTHR43311">
    <property type="entry name" value="GLUTAMATE--TRNA LIGASE"/>
    <property type="match status" value="1"/>
</dbReference>
<evidence type="ECO:0000259" key="8">
    <source>
        <dbReference type="Pfam" id="PF00749"/>
    </source>
</evidence>
<dbReference type="GO" id="GO:0006424">
    <property type="term" value="P:glutamyl-tRNA aminoacylation"/>
    <property type="evidence" value="ECO:0007669"/>
    <property type="project" value="TreeGrafter"/>
</dbReference>
<evidence type="ECO:0000256" key="4">
    <source>
        <dbReference type="ARBA" id="ARBA00022833"/>
    </source>
</evidence>
<comment type="similarity">
    <text evidence="7">Belongs to the class-I aminoacyl-tRNA synthetase family.</text>
</comment>
<dbReference type="InterPro" id="IPR049940">
    <property type="entry name" value="GluQ/Sye"/>
</dbReference>
<reference evidence="9 10" key="1">
    <citation type="journal article" date="2017" name="Int. J. Syst. Evol. Microbiol.">
        <title>Roseitalea porphyridii gen. nov., sp. nov., isolated from a red alga, and reclassification of Hoeflea suaedae Chung et al. 2013 as Pseudohoeflea suaedae gen. nov., comb. nov.</title>
        <authorList>
            <person name="Hyeon J.W."/>
            <person name="Jeong S.E."/>
            <person name="Baek K."/>
            <person name="Jeon C.O."/>
        </authorList>
    </citation>
    <scope>NUCLEOTIDE SEQUENCE [LARGE SCALE GENOMIC DNA]</scope>
    <source>
        <strain evidence="9 10">MA7-20</strain>
    </source>
</reference>
<evidence type="ECO:0000313" key="9">
    <source>
        <dbReference type="EMBL" id="QBK31892.1"/>
    </source>
</evidence>
<dbReference type="AlphaFoldDB" id="A0A4P6V397"/>
<feature type="domain" description="Glutamyl/glutaminyl-tRNA synthetase class Ib catalytic" evidence="8">
    <location>
        <begin position="21"/>
        <end position="137"/>
    </location>
</feature>
<organism evidence="9 10">
    <name type="scientific">Roseitalea porphyridii</name>
    <dbReference type="NCBI Taxonomy" id="1852022"/>
    <lineage>
        <taxon>Bacteria</taxon>
        <taxon>Pseudomonadati</taxon>
        <taxon>Pseudomonadota</taxon>
        <taxon>Alphaproteobacteria</taxon>
        <taxon>Hyphomicrobiales</taxon>
        <taxon>Ahrensiaceae</taxon>
        <taxon>Roseitalea</taxon>
    </lineage>
</organism>
<dbReference type="Proteomes" id="UP000293719">
    <property type="component" value="Chromosome"/>
</dbReference>
<gene>
    <name evidence="9" type="ORF">E0E05_15595</name>
</gene>
<dbReference type="GO" id="GO:0005829">
    <property type="term" value="C:cytosol"/>
    <property type="evidence" value="ECO:0007669"/>
    <property type="project" value="TreeGrafter"/>
</dbReference>
<dbReference type="GO" id="GO:0005524">
    <property type="term" value="F:ATP binding"/>
    <property type="evidence" value="ECO:0007669"/>
    <property type="project" value="UniProtKB-KW"/>
</dbReference>
<dbReference type="PRINTS" id="PR00987">
    <property type="entry name" value="TRNASYNTHGLU"/>
</dbReference>